<keyword evidence="8" id="KW-0820">tRNA-binding</keyword>
<dbReference type="Pfam" id="PF17759">
    <property type="entry name" value="tRNA_synthFbeta"/>
    <property type="match status" value="1"/>
</dbReference>
<keyword evidence="12" id="KW-0067">ATP-binding</keyword>
<dbReference type="SUPFAM" id="SSF54991">
    <property type="entry name" value="Anticodon-binding domain of PheRS"/>
    <property type="match status" value="1"/>
</dbReference>
<organism evidence="20">
    <name type="scientific">uncultured Chloroflexia bacterium</name>
    <dbReference type="NCBI Taxonomy" id="1672391"/>
    <lineage>
        <taxon>Bacteria</taxon>
        <taxon>Bacillati</taxon>
        <taxon>Chloroflexota</taxon>
        <taxon>Chloroflexia</taxon>
        <taxon>environmental samples</taxon>
    </lineage>
</organism>
<dbReference type="Pfam" id="PF03147">
    <property type="entry name" value="FDX-ACB"/>
    <property type="match status" value="1"/>
</dbReference>
<dbReference type="PANTHER" id="PTHR10947">
    <property type="entry name" value="PHENYLALANYL-TRNA SYNTHETASE BETA CHAIN AND LEUCINE-RICH REPEAT-CONTAINING PROTEIN 47"/>
    <property type="match status" value="1"/>
</dbReference>
<comment type="catalytic activity">
    <reaction evidence="18">
        <text>tRNA(Phe) + L-phenylalanine + ATP = L-phenylalanyl-tRNA(Phe) + AMP + diphosphate + H(+)</text>
        <dbReference type="Rhea" id="RHEA:19413"/>
        <dbReference type="Rhea" id="RHEA-COMP:9668"/>
        <dbReference type="Rhea" id="RHEA-COMP:9699"/>
        <dbReference type="ChEBI" id="CHEBI:15378"/>
        <dbReference type="ChEBI" id="CHEBI:30616"/>
        <dbReference type="ChEBI" id="CHEBI:33019"/>
        <dbReference type="ChEBI" id="CHEBI:58095"/>
        <dbReference type="ChEBI" id="CHEBI:78442"/>
        <dbReference type="ChEBI" id="CHEBI:78531"/>
        <dbReference type="ChEBI" id="CHEBI:456215"/>
        <dbReference type="EC" id="6.1.1.20"/>
    </reaction>
</comment>
<dbReference type="InterPro" id="IPR036690">
    <property type="entry name" value="Fdx_antiC-bd_sf"/>
</dbReference>
<comment type="similarity">
    <text evidence="3">Belongs to the phenylalanyl-tRNA synthetase beta subunit family. Type 1 subfamily.</text>
</comment>
<evidence type="ECO:0000256" key="10">
    <source>
        <dbReference type="ARBA" id="ARBA00022723"/>
    </source>
</evidence>
<evidence type="ECO:0000256" key="6">
    <source>
        <dbReference type="ARBA" id="ARBA00017032"/>
    </source>
</evidence>
<evidence type="ECO:0000256" key="3">
    <source>
        <dbReference type="ARBA" id="ARBA00008653"/>
    </source>
</evidence>
<gene>
    <name evidence="20" type="ORF">AVDCRST_MAG93-1851</name>
</gene>
<dbReference type="AlphaFoldDB" id="A0A6J4IKJ0"/>
<keyword evidence="13" id="KW-0460">Magnesium</keyword>
<evidence type="ECO:0000256" key="16">
    <source>
        <dbReference type="ARBA" id="ARBA00023146"/>
    </source>
</evidence>
<feature type="domain" description="FDX-ACB" evidence="19">
    <location>
        <begin position="153"/>
        <end position="246"/>
    </location>
</feature>
<dbReference type="PANTHER" id="PTHR10947:SF0">
    <property type="entry name" value="PHENYLALANINE--TRNA LIGASE BETA SUBUNIT"/>
    <property type="match status" value="1"/>
</dbReference>
<evidence type="ECO:0000256" key="12">
    <source>
        <dbReference type="ARBA" id="ARBA00022840"/>
    </source>
</evidence>
<keyword evidence="10" id="KW-0479">Metal-binding</keyword>
<evidence type="ECO:0000256" key="17">
    <source>
        <dbReference type="ARBA" id="ARBA00033189"/>
    </source>
</evidence>
<comment type="subcellular location">
    <subcellularLocation>
        <location evidence="2">Cytoplasm</location>
    </subcellularLocation>
</comment>
<evidence type="ECO:0000256" key="11">
    <source>
        <dbReference type="ARBA" id="ARBA00022741"/>
    </source>
</evidence>
<keyword evidence="16 20" id="KW-0030">Aminoacyl-tRNA synthetase</keyword>
<dbReference type="InterPro" id="IPR041616">
    <property type="entry name" value="PheRS_beta_core"/>
</dbReference>
<dbReference type="GO" id="GO:0000049">
    <property type="term" value="F:tRNA binding"/>
    <property type="evidence" value="ECO:0007669"/>
    <property type="project" value="UniProtKB-KW"/>
</dbReference>
<dbReference type="InterPro" id="IPR005121">
    <property type="entry name" value="Fdx_antiC-bd"/>
</dbReference>
<reference evidence="20" key="1">
    <citation type="submission" date="2020-02" db="EMBL/GenBank/DDBJ databases">
        <authorList>
            <person name="Meier V. D."/>
        </authorList>
    </citation>
    <scope>NUCLEOTIDE SEQUENCE</scope>
    <source>
        <strain evidence="20">AVDCRST_MAG93</strain>
    </source>
</reference>
<dbReference type="GO" id="GO:0004826">
    <property type="term" value="F:phenylalanine-tRNA ligase activity"/>
    <property type="evidence" value="ECO:0007669"/>
    <property type="project" value="UniProtKB-EC"/>
</dbReference>
<comment type="cofactor">
    <cofactor evidence="1">
        <name>Mg(2+)</name>
        <dbReference type="ChEBI" id="CHEBI:18420"/>
    </cofactor>
</comment>
<evidence type="ECO:0000256" key="1">
    <source>
        <dbReference type="ARBA" id="ARBA00001946"/>
    </source>
</evidence>
<evidence type="ECO:0000259" key="19">
    <source>
        <dbReference type="PROSITE" id="PS51447"/>
    </source>
</evidence>
<dbReference type="GO" id="GO:0005524">
    <property type="term" value="F:ATP binding"/>
    <property type="evidence" value="ECO:0007669"/>
    <property type="project" value="UniProtKB-KW"/>
</dbReference>
<sequence>PELLAILRSNLGERPRVCLFDIGRVMYPSDELLPDELRRLGIVMAGDREPSSWHAAEQPLIDFFDLKGVLEALFRRLGVQRNVTWAASEDRRFHPGRSAELQLSDGRTLGIAGELHPATRERLDLDIARVCAAEIDLDLLYSLIEPAQYEPIIRQPAAYQDIAVIVADDLPAEQVRTLIESNAGAMIERVELFDVYSGAPIPAGQRSLAFRMVFRAANRTLEDAEISKIREKIARRLQSDLGATVRV</sequence>
<dbReference type="FunFam" id="3.30.70.380:FF:000001">
    <property type="entry name" value="Phenylalanine--tRNA ligase beta subunit"/>
    <property type="match status" value="1"/>
</dbReference>
<accession>A0A6J4IKJ0</accession>
<dbReference type="PROSITE" id="PS51447">
    <property type="entry name" value="FDX_ACB"/>
    <property type="match status" value="1"/>
</dbReference>
<feature type="non-terminal residue" evidence="20">
    <location>
        <position position="1"/>
    </location>
</feature>
<dbReference type="InterPro" id="IPR045060">
    <property type="entry name" value="Phe-tRNA-ligase_IIc_bsu"/>
</dbReference>
<evidence type="ECO:0000256" key="4">
    <source>
        <dbReference type="ARBA" id="ARBA00011209"/>
    </source>
</evidence>
<evidence type="ECO:0000256" key="9">
    <source>
        <dbReference type="ARBA" id="ARBA00022598"/>
    </source>
</evidence>
<dbReference type="InterPro" id="IPR045864">
    <property type="entry name" value="aa-tRNA-synth_II/BPL/LPL"/>
</dbReference>
<keyword evidence="7" id="KW-0963">Cytoplasm</keyword>
<dbReference type="EC" id="6.1.1.20" evidence="5"/>
<dbReference type="GO" id="GO:0046872">
    <property type="term" value="F:metal ion binding"/>
    <property type="evidence" value="ECO:0007669"/>
    <property type="project" value="UniProtKB-KW"/>
</dbReference>
<name>A0A6J4IKJ0_9CHLR</name>
<dbReference type="CDD" id="cd00769">
    <property type="entry name" value="PheRS_beta_core"/>
    <property type="match status" value="1"/>
</dbReference>
<keyword evidence="9 20" id="KW-0436">Ligase</keyword>
<dbReference type="GO" id="GO:0006432">
    <property type="term" value="P:phenylalanyl-tRNA aminoacylation"/>
    <property type="evidence" value="ECO:0007669"/>
    <property type="project" value="InterPro"/>
</dbReference>
<dbReference type="SUPFAM" id="SSF55681">
    <property type="entry name" value="Class II aaRS and biotin synthetases"/>
    <property type="match status" value="1"/>
</dbReference>
<keyword evidence="14" id="KW-0694">RNA-binding</keyword>
<evidence type="ECO:0000256" key="7">
    <source>
        <dbReference type="ARBA" id="ARBA00022490"/>
    </source>
</evidence>
<protein>
    <recommendedName>
        <fullName evidence="6">Phenylalanine--tRNA ligase beta subunit</fullName>
        <ecNumber evidence="5">6.1.1.20</ecNumber>
    </recommendedName>
    <alternativeName>
        <fullName evidence="17">Phenylalanyl-tRNA synthetase beta subunit</fullName>
    </alternativeName>
</protein>
<evidence type="ECO:0000256" key="18">
    <source>
        <dbReference type="ARBA" id="ARBA00049255"/>
    </source>
</evidence>
<keyword evidence="15" id="KW-0648">Protein biosynthesis</keyword>
<evidence type="ECO:0000256" key="8">
    <source>
        <dbReference type="ARBA" id="ARBA00022555"/>
    </source>
</evidence>
<dbReference type="Gene3D" id="3.30.70.380">
    <property type="entry name" value="Ferrodoxin-fold anticodon-binding domain"/>
    <property type="match status" value="1"/>
</dbReference>
<evidence type="ECO:0000256" key="14">
    <source>
        <dbReference type="ARBA" id="ARBA00022884"/>
    </source>
</evidence>
<evidence type="ECO:0000256" key="13">
    <source>
        <dbReference type="ARBA" id="ARBA00022842"/>
    </source>
</evidence>
<evidence type="ECO:0000256" key="15">
    <source>
        <dbReference type="ARBA" id="ARBA00022917"/>
    </source>
</evidence>
<comment type="subunit">
    <text evidence="4">Tetramer of two alpha and two beta subunits.</text>
</comment>
<evidence type="ECO:0000313" key="20">
    <source>
        <dbReference type="EMBL" id="CAA9253244.1"/>
    </source>
</evidence>
<keyword evidence="11" id="KW-0547">Nucleotide-binding</keyword>
<dbReference type="SMART" id="SM00896">
    <property type="entry name" value="FDX-ACB"/>
    <property type="match status" value="1"/>
</dbReference>
<dbReference type="GO" id="GO:0009328">
    <property type="term" value="C:phenylalanine-tRNA ligase complex"/>
    <property type="evidence" value="ECO:0007669"/>
    <property type="project" value="TreeGrafter"/>
</dbReference>
<evidence type="ECO:0000256" key="2">
    <source>
        <dbReference type="ARBA" id="ARBA00004496"/>
    </source>
</evidence>
<dbReference type="EMBL" id="CADCTR010000628">
    <property type="protein sequence ID" value="CAA9253244.1"/>
    <property type="molecule type" value="Genomic_DNA"/>
</dbReference>
<proteinExistence type="inferred from homology"/>
<evidence type="ECO:0000256" key="5">
    <source>
        <dbReference type="ARBA" id="ARBA00012814"/>
    </source>
</evidence>
<dbReference type="Gene3D" id="3.30.930.10">
    <property type="entry name" value="Bira Bifunctional Protein, Domain 2"/>
    <property type="match status" value="1"/>
</dbReference>